<evidence type="ECO:0000313" key="1">
    <source>
        <dbReference type="EMBL" id="AJD93043.1"/>
    </source>
</evidence>
<dbReference type="EMBL" id="CP009417">
    <property type="protein sequence ID" value="AJD93043.1"/>
    <property type="molecule type" value="Genomic_DNA"/>
</dbReference>
<keyword evidence="2" id="KW-1185">Reference proteome</keyword>
<accession>A0A0B5AWT3</accession>
<reference evidence="1 2" key="1">
    <citation type="submission" date="2014-08" db="EMBL/GenBank/DDBJ databases">
        <title>Complete genome of a marine bacteria Jeotgalibacillus malaysiensis.</title>
        <authorList>
            <person name="Yaakop A.S."/>
            <person name="Chan K.-G."/>
            <person name="Goh K.M."/>
        </authorList>
    </citation>
    <scope>NUCLEOTIDE SEQUENCE [LARGE SCALE GENOMIC DNA]</scope>
    <source>
        <strain evidence="1 2">D5</strain>
        <plasmid evidence="2">Plasmid</plasmid>
    </source>
</reference>
<name>A0A0B5AWT3_9BACL</name>
<dbReference type="KEGG" id="jeo:JMA_37250"/>
<dbReference type="BioCyc" id="JESP1508404:G14D9-13009-MONOMER"/>
<dbReference type="Proteomes" id="UP000031449">
    <property type="component" value="Plasmid unnamed"/>
</dbReference>
<protein>
    <submittedName>
        <fullName evidence="1">Uncharacterized protein</fullName>
    </submittedName>
</protein>
<evidence type="ECO:0000313" key="2">
    <source>
        <dbReference type="Proteomes" id="UP000031449"/>
    </source>
</evidence>
<proteinExistence type="predicted"/>
<dbReference type="AlphaFoldDB" id="A0A0B5AWT3"/>
<geneLocation type="plasmid" evidence="2"/>
<keyword evidence="1" id="KW-0614">Plasmid</keyword>
<gene>
    <name evidence="1" type="ORF">JMA_37250</name>
</gene>
<dbReference type="HOGENOM" id="CLU_2716975_0_0_9"/>
<sequence>MIKKEHQGNEGKIMSYGFNLPSHTFLVSISETKWHDGEKKKRTPIWWSKVREGVYALFVWKVAFIIRKKGGM</sequence>
<organism evidence="1 2">
    <name type="scientific">Jeotgalibacillus malaysiensis</name>
    <dbReference type="NCBI Taxonomy" id="1508404"/>
    <lineage>
        <taxon>Bacteria</taxon>
        <taxon>Bacillati</taxon>
        <taxon>Bacillota</taxon>
        <taxon>Bacilli</taxon>
        <taxon>Bacillales</taxon>
        <taxon>Caryophanaceae</taxon>
        <taxon>Jeotgalibacillus</taxon>
    </lineage>
</organism>